<keyword evidence="1" id="KW-1133">Transmembrane helix</keyword>
<dbReference type="EMBL" id="LAZR01035582">
    <property type="protein sequence ID" value="KKL27123.1"/>
    <property type="molecule type" value="Genomic_DNA"/>
</dbReference>
<accession>A0A0F9ETE3</accession>
<protein>
    <submittedName>
        <fullName evidence="2">Uncharacterized protein</fullName>
    </submittedName>
</protein>
<sequence length="43" mass="4668">MFQLDGLGAILADPAIIRYLVGGIIILVIIIICYSIHNKLTKA</sequence>
<proteinExistence type="predicted"/>
<evidence type="ECO:0000256" key="1">
    <source>
        <dbReference type="SAM" id="Phobius"/>
    </source>
</evidence>
<gene>
    <name evidence="2" type="ORF">LCGC14_2388320</name>
</gene>
<comment type="caution">
    <text evidence="2">The sequence shown here is derived from an EMBL/GenBank/DDBJ whole genome shotgun (WGS) entry which is preliminary data.</text>
</comment>
<dbReference type="AlphaFoldDB" id="A0A0F9ETE3"/>
<reference evidence="2" key="1">
    <citation type="journal article" date="2015" name="Nature">
        <title>Complex archaea that bridge the gap between prokaryotes and eukaryotes.</title>
        <authorList>
            <person name="Spang A."/>
            <person name="Saw J.H."/>
            <person name="Jorgensen S.L."/>
            <person name="Zaremba-Niedzwiedzka K."/>
            <person name="Martijn J."/>
            <person name="Lind A.E."/>
            <person name="van Eijk R."/>
            <person name="Schleper C."/>
            <person name="Guy L."/>
            <person name="Ettema T.J."/>
        </authorList>
    </citation>
    <scope>NUCLEOTIDE SEQUENCE</scope>
</reference>
<organism evidence="2">
    <name type="scientific">marine sediment metagenome</name>
    <dbReference type="NCBI Taxonomy" id="412755"/>
    <lineage>
        <taxon>unclassified sequences</taxon>
        <taxon>metagenomes</taxon>
        <taxon>ecological metagenomes</taxon>
    </lineage>
</organism>
<keyword evidence="1" id="KW-0472">Membrane</keyword>
<feature type="transmembrane region" description="Helical" evidence="1">
    <location>
        <begin position="16"/>
        <end position="36"/>
    </location>
</feature>
<evidence type="ECO:0000313" key="2">
    <source>
        <dbReference type="EMBL" id="KKL27123.1"/>
    </source>
</evidence>
<keyword evidence="1" id="KW-0812">Transmembrane</keyword>
<name>A0A0F9ETE3_9ZZZZ</name>